<evidence type="ECO:0000313" key="3">
    <source>
        <dbReference type="EMBL" id="KIL80753.1"/>
    </source>
</evidence>
<reference evidence="3 4" key="1">
    <citation type="submission" date="2015-01" db="EMBL/GenBank/DDBJ databases">
        <title>Genome Assembly of Bacillus badius MTCC 1458.</title>
        <authorList>
            <person name="Verma A."/>
            <person name="Khatri I."/>
            <person name="Mual P."/>
            <person name="Subramanian S."/>
            <person name="Krishnamurthi S."/>
        </authorList>
    </citation>
    <scope>NUCLEOTIDE SEQUENCE [LARGE SCALE GENOMIC DNA]</scope>
    <source>
        <strain evidence="3 4">MTCC 1458</strain>
    </source>
</reference>
<dbReference type="InterPro" id="IPR036513">
    <property type="entry name" value="STAS_dom_sf"/>
</dbReference>
<dbReference type="PANTHER" id="PTHR33745">
    <property type="entry name" value="RSBT ANTAGONIST PROTEIN RSBS-RELATED"/>
    <property type="match status" value="1"/>
</dbReference>
<dbReference type="InterPro" id="IPR002645">
    <property type="entry name" value="STAS_dom"/>
</dbReference>
<gene>
    <name evidence="3" type="ORF">SD77_0601</name>
</gene>
<dbReference type="Gene3D" id="3.30.750.24">
    <property type="entry name" value="STAS domain"/>
    <property type="match status" value="1"/>
</dbReference>
<evidence type="ECO:0000256" key="1">
    <source>
        <dbReference type="ARBA" id="ARBA00022553"/>
    </source>
</evidence>
<organism evidence="3 4">
    <name type="scientific">Bacillus badius</name>
    <dbReference type="NCBI Taxonomy" id="1455"/>
    <lineage>
        <taxon>Bacteria</taxon>
        <taxon>Bacillati</taxon>
        <taxon>Bacillota</taxon>
        <taxon>Bacilli</taxon>
        <taxon>Bacillales</taxon>
        <taxon>Bacillaceae</taxon>
        <taxon>Pseudobacillus</taxon>
    </lineage>
</organism>
<feature type="domain" description="STAS" evidence="2">
    <location>
        <begin position="165"/>
        <end position="276"/>
    </location>
</feature>
<dbReference type="PANTHER" id="PTHR33745:SF3">
    <property type="entry name" value="RSBT CO-ANTAGONIST PROTEIN RSBRC"/>
    <property type="match status" value="1"/>
</dbReference>
<protein>
    <submittedName>
        <fullName evidence="3">RsbR, positive regulator of sigma-B</fullName>
    </submittedName>
</protein>
<keyword evidence="1" id="KW-0597">Phosphoprotein</keyword>
<dbReference type="Proteomes" id="UP000031982">
    <property type="component" value="Unassembled WGS sequence"/>
</dbReference>
<dbReference type="CDD" id="cd07041">
    <property type="entry name" value="STAS_RsbR_RsbS_like"/>
    <property type="match status" value="1"/>
</dbReference>
<keyword evidence="4" id="KW-1185">Reference proteome</keyword>
<dbReference type="PROSITE" id="PS50801">
    <property type="entry name" value="STAS"/>
    <property type="match status" value="1"/>
</dbReference>
<proteinExistence type="predicted"/>
<dbReference type="EMBL" id="JXLP01000001">
    <property type="protein sequence ID" value="KIL80753.1"/>
    <property type="molecule type" value="Genomic_DNA"/>
</dbReference>
<evidence type="ECO:0000259" key="2">
    <source>
        <dbReference type="PROSITE" id="PS50801"/>
    </source>
</evidence>
<dbReference type="Pfam" id="PF01740">
    <property type="entry name" value="STAS"/>
    <property type="match status" value="1"/>
</dbReference>
<dbReference type="RefSeq" id="WP_041113160.1">
    <property type="nucleotide sequence ID" value="NZ_JARTHD010000006.1"/>
</dbReference>
<name>A0ABR5B1A0_BACBA</name>
<dbReference type="InterPro" id="IPR051932">
    <property type="entry name" value="Bact_StressResp_Reg"/>
</dbReference>
<comment type="caution">
    <text evidence="3">The sequence shown here is derived from an EMBL/GenBank/DDBJ whole genome shotgun (WGS) entry which is preliminary data.</text>
</comment>
<dbReference type="SUPFAM" id="SSF52091">
    <property type="entry name" value="SpoIIaa-like"/>
    <property type="match status" value="1"/>
</dbReference>
<evidence type="ECO:0000313" key="4">
    <source>
        <dbReference type="Proteomes" id="UP000031982"/>
    </source>
</evidence>
<accession>A0ABR5B1A0</accession>
<sequence length="277" mass="32230">MCINQELYEFLLDKTWGLTEEWYRSLDKSDSSGVYASEDPQVVQTVKEQNHEFHKRFCKLFISNNVQFFDQLKGWIVDIAKDEEHLRTPIYFILREFFRTQEQYLDLINEFYYLHKEKYSEEEGGSWIRITIQTFNQIITWFTEEYHKYAESKLKAQQEMINELSSPVISLNEKIALLPLVGDIDTARAKFLLENTLVQCADKRVDELIIDLSGVPMVDTMVAHQIFQLIEALDLIGVKTTISGIRPEIAQTAVQLGLNFNKIPVTSTLSKALKLNC</sequence>